<dbReference type="EMBL" id="GGEC01076273">
    <property type="protein sequence ID" value="MBX56757.1"/>
    <property type="molecule type" value="Transcribed_RNA"/>
</dbReference>
<reference evidence="1" key="1">
    <citation type="submission" date="2018-02" db="EMBL/GenBank/DDBJ databases">
        <title>Rhizophora mucronata_Transcriptome.</title>
        <authorList>
            <person name="Meera S.P."/>
            <person name="Sreeshan A."/>
            <person name="Augustine A."/>
        </authorList>
    </citation>
    <scope>NUCLEOTIDE SEQUENCE</scope>
    <source>
        <tissue evidence="1">Leaf</tissue>
    </source>
</reference>
<accession>A0A2P2PPU3</accession>
<sequence length="56" mass="6590">MRHNFSFYVDKIIISMIISIRYGKNCSQTKPMCYRLSAPIYSGARWNQIVKKENTS</sequence>
<name>A0A2P2PPU3_RHIMU</name>
<dbReference type="AlphaFoldDB" id="A0A2P2PPU3"/>
<protein>
    <submittedName>
        <fullName evidence="1">Uncharacterized protein</fullName>
    </submittedName>
</protein>
<evidence type="ECO:0000313" key="1">
    <source>
        <dbReference type="EMBL" id="MBX56757.1"/>
    </source>
</evidence>
<organism evidence="1">
    <name type="scientific">Rhizophora mucronata</name>
    <name type="common">Asiatic mangrove</name>
    <dbReference type="NCBI Taxonomy" id="61149"/>
    <lineage>
        <taxon>Eukaryota</taxon>
        <taxon>Viridiplantae</taxon>
        <taxon>Streptophyta</taxon>
        <taxon>Embryophyta</taxon>
        <taxon>Tracheophyta</taxon>
        <taxon>Spermatophyta</taxon>
        <taxon>Magnoliopsida</taxon>
        <taxon>eudicotyledons</taxon>
        <taxon>Gunneridae</taxon>
        <taxon>Pentapetalae</taxon>
        <taxon>rosids</taxon>
        <taxon>fabids</taxon>
        <taxon>Malpighiales</taxon>
        <taxon>Rhizophoraceae</taxon>
        <taxon>Rhizophora</taxon>
    </lineage>
</organism>
<proteinExistence type="predicted"/>